<keyword evidence="2" id="KW-0378">Hydrolase</keyword>
<feature type="domain" description="AB hydrolase-1" evidence="1">
    <location>
        <begin position="97"/>
        <end position="155"/>
    </location>
</feature>
<protein>
    <submittedName>
        <fullName evidence="2">Alpha/beta hydrolase family protein</fullName>
    </submittedName>
</protein>
<keyword evidence="3" id="KW-1185">Reference proteome</keyword>
<proteinExistence type="predicted"/>
<dbReference type="SUPFAM" id="SSF53474">
    <property type="entry name" value="alpha/beta-Hydrolases"/>
    <property type="match status" value="1"/>
</dbReference>
<dbReference type="InterPro" id="IPR000073">
    <property type="entry name" value="AB_hydrolase_1"/>
</dbReference>
<name>A0A5B9PMY4_9BACT</name>
<dbReference type="OrthoDB" id="266072at2"/>
<dbReference type="GO" id="GO:0016787">
    <property type="term" value="F:hydrolase activity"/>
    <property type="evidence" value="ECO:0007669"/>
    <property type="project" value="UniProtKB-KW"/>
</dbReference>
<evidence type="ECO:0000259" key="1">
    <source>
        <dbReference type="Pfam" id="PF00561"/>
    </source>
</evidence>
<sequence>MSLLSKIADRLVLLPSTDPVDSGSNRREVVHSADGVEIEAWVSTWGDFDATPPTQRLVALKIPGTGGRAERASAHPCDLIIDGTTSRRETESPFAAAEVWTLNHRGYGGSTGPASIQNFVPTLERYWEFIRRRYPEEKKLAIGNSLGCISALYLSIWKDIDAILLRNPPPVARLISSRPRYTWWNFGMSKVIADQIPTELSSLTNAALAKCPALLLTSEKDRVVPIQYQNEIKDTYLGEIKQFIIEGADHDDPIPEHQEAEYLDAIDWLREKLMS</sequence>
<dbReference type="AlphaFoldDB" id="A0A5B9PMY4"/>
<dbReference type="Proteomes" id="UP000322214">
    <property type="component" value="Chromosome"/>
</dbReference>
<dbReference type="PANTHER" id="PTHR12277:SF81">
    <property type="entry name" value="PROTEIN ABHD13"/>
    <property type="match status" value="1"/>
</dbReference>
<dbReference type="Gene3D" id="3.40.50.1820">
    <property type="entry name" value="alpha/beta hydrolase"/>
    <property type="match status" value="1"/>
</dbReference>
<evidence type="ECO:0000313" key="2">
    <source>
        <dbReference type="EMBL" id="QEG23673.1"/>
    </source>
</evidence>
<dbReference type="STRING" id="980251.GCA_001642875_04378"/>
<accession>A0A5B9PMY4</accession>
<dbReference type="InterPro" id="IPR029058">
    <property type="entry name" value="AB_hydrolase_fold"/>
</dbReference>
<reference evidence="2 3" key="1">
    <citation type="submission" date="2019-08" db="EMBL/GenBank/DDBJ databases">
        <title>Deep-cultivation of Planctomycetes and their phenomic and genomic characterization uncovers novel biology.</title>
        <authorList>
            <person name="Wiegand S."/>
            <person name="Jogler M."/>
            <person name="Boedeker C."/>
            <person name="Pinto D."/>
            <person name="Vollmers J."/>
            <person name="Rivas-Marin E."/>
            <person name="Kohn T."/>
            <person name="Peeters S.H."/>
            <person name="Heuer A."/>
            <person name="Rast P."/>
            <person name="Oberbeckmann S."/>
            <person name="Bunk B."/>
            <person name="Jeske O."/>
            <person name="Meyerdierks A."/>
            <person name="Storesund J.E."/>
            <person name="Kallscheuer N."/>
            <person name="Luecker S."/>
            <person name="Lage O.M."/>
            <person name="Pohl T."/>
            <person name="Merkel B.J."/>
            <person name="Hornburger P."/>
            <person name="Mueller R.-W."/>
            <person name="Bruemmer F."/>
            <person name="Labrenz M."/>
            <person name="Spormann A.M."/>
            <person name="Op den Camp H."/>
            <person name="Overmann J."/>
            <person name="Amann R."/>
            <person name="Jetten M.S.M."/>
            <person name="Mascher T."/>
            <person name="Medema M.H."/>
            <person name="Devos D.P."/>
            <person name="Kaster A.-K."/>
            <person name="Ovreas L."/>
            <person name="Rohde M."/>
            <person name="Galperin M.Y."/>
            <person name="Jogler C."/>
        </authorList>
    </citation>
    <scope>NUCLEOTIDE SEQUENCE [LARGE SCALE GENOMIC DNA]</scope>
    <source>
        <strain evidence="2 3">FC18</strain>
    </source>
</reference>
<evidence type="ECO:0000313" key="3">
    <source>
        <dbReference type="Proteomes" id="UP000322214"/>
    </source>
</evidence>
<dbReference type="RefSeq" id="WP_075086213.1">
    <property type="nucleotide sequence ID" value="NZ_CP042912.1"/>
</dbReference>
<dbReference type="KEGG" id="mff:MFFC18_35740"/>
<dbReference type="Pfam" id="PF00561">
    <property type="entry name" value="Abhydrolase_1"/>
    <property type="match status" value="1"/>
</dbReference>
<gene>
    <name evidence="2" type="ORF">MFFC18_35740</name>
</gene>
<dbReference type="PANTHER" id="PTHR12277">
    <property type="entry name" value="ALPHA/BETA HYDROLASE DOMAIN-CONTAINING PROTEIN"/>
    <property type="match status" value="1"/>
</dbReference>
<organism evidence="2 3">
    <name type="scientific">Mariniblastus fucicola</name>
    <dbReference type="NCBI Taxonomy" id="980251"/>
    <lineage>
        <taxon>Bacteria</taxon>
        <taxon>Pseudomonadati</taxon>
        <taxon>Planctomycetota</taxon>
        <taxon>Planctomycetia</taxon>
        <taxon>Pirellulales</taxon>
        <taxon>Pirellulaceae</taxon>
        <taxon>Mariniblastus</taxon>
    </lineage>
</organism>
<dbReference type="EMBL" id="CP042912">
    <property type="protein sequence ID" value="QEG23673.1"/>
    <property type="molecule type" value="Genomic_DNA"/>
</dbReference>